<accession>A0ACD3AEA2</accession>
<reference evidence="1 2" key="1">
    <citation type="journal article" date="2019" name="Nat. Ecol. Evol.">
        <title>Megaphylogeny resolves global patterns of mushroom evolution.</title>
        <authorList>
            <person name="Varga T."/>
            <person name="Krizsan K."/>
            <person name="Foldi C."/>
            <person name="Dima B."/>
            <person name="Sanchez-Garcia M."/>
            <person name="Sanchez-Ramirez S."/>
            <person name="Szollosi G.J."/>
            <person name="Szarkandi J.G."/>
            <person name="Papp V."/>
            <person name="Albert L."/>
            <person name="Andreopoulos W."/>
            <person name="Angelini C."/>
            <person name="Antonin V."/>
            <person name="Barry K.W."/>
            <person name="Bougher N.L."/>
            <person name="Buchanan P."/>
            <person name="Buyck B."/>
            <person name="Bense V."/>
            <person name="Catcheside P."/>
            <person name="Chovatia M."/>
            <person name="Cooper J."/>
            <person name="Damon W."/>
            <person name="Desjardin D."/>
            <person name="Finy P."/>
            <person name="Geml J."/>
            <person name="Haridas S."/>
            <person name="Hughes K."/>
            <person name="Justo A."/>
            <person name="Karasinski D."/>
            <person name="Kautmanova I."/>
            <person name="Kiss B."/>
            <person name="Kocsube S."/>
            <person name="Kotiranta H."/>
            <person name="LaButti K.M."/>
            <person name="Lechner B.E."/>
            <person name="Liimatainen K."/>
            <person name="Lipzen A."/>
            <person name="Lukacs Z."/>
            <person name="Mihaltcheva S."/>
            <person name="Morgado L.N."/>
            <person name="Niskanen T."/>
            <person name="Noordeloos M.E."/>
            <person name="Ohm R.A."/>
            <person name="Ortiz-Santana B."/>
            <person name="Ovrebo C."/>
            <person name="Racz N."/>
            <person name="Riley R."/>
            <person name="Savchenko A."/>
            <person name="Shiryaev A."/>
            <person name="Soop K."/>
            <person name="Spirin V."/>
            <person name="Szebenyi C."/>
            <person name="Tomsovsky M."/>
            <person name="Tulloss R.E."/>
            <person name="Uehling J."/>
            <person name="Grigoriev I.V."/>
            <person name="Vagvolgyi C."/>
            <person name="Papp T."/>
            <person name="Martin F.M."/>
            <person name="Miettinen O."/>
            <person name="Hibbett D.S."/>
            <person name="Nagy L.G."/>
        </authorList>
    </citation>
    <scope>NUCLEOTIDE SEQUENCE [LARGE SCALE GENOMIC DNA]</scope>
    <source>
        <strain evidence="1 2">NL-1719</strain>
    </source>
</reference>
<keyword evidence="2" id="KW-1185">Reference proteome</keyword>
<protein>
    <submittedName>
        <fullName evidence="1">Uncharacterized protein</fullName>
    </submittedName>
</protein>
<evidence type="ECO:0000313" key="1">
    <source>
        <dbReference type="EMBL" id="TFK63975.1"/>
    </source>
</evidence>
<sequence length="497" mass="54926">MSQTDRPFLDTQSSIDQPRPFPSRPSQEPPLPERHEGDPNSLDKREHRSGFLGGENHRPSLGPANLQVDSDASRATSSRQHASLSGPTTAAQKSPITVSPIQTETLQPFVGVGASPLPQSTTSTANSGQPTSSRGDIPTGPFGMNFKPPMGAAHSTLPDKLYLIKTLLIDIFAVWVYHALMFHLPDLYRTRIMRVFDYAERSLLDVALLLAQPHPSDTSNVDTATQHHTRLRVVSNTVVPRTIARLRRGTGMTISTLDRNDEPLSYKKMKDSWDDFTEALLIEWATFNIITVLLLSALIAILQIDAAAQDIVIRTAALLSLVFALLSLVSGCIYIGRFHQMRKPYKGAHWAWQVVKTPGNNLWNAWVFLAMPAVWLAWSLLSFLACILAYIWRTGDPAQAPVPFTRGELLASRILVTAVLGVGFIYLLLTWIKFREYEAMYQASTLEIIKQWLARHGARVEGGAIPSHPSPLSRIDEGSEREHTITISTAGSDSGQV</sequence>
<dbReference type="Proteomes" id="UP000308600">
    <property type="component" value="Unassembled WGS sequence"/>
</dbReference>
<evidence type="ECO:0000313" key="2">
    <source>
        <dbReference type="Proteomes" id="UP000308600"/>
    </source>
</evidence>
<organism evidence="1 2">
    <name type="scientific">Pluteus cervinus</name>
    <dbReference type="NCBI Taxonomy" id="181527"/>
    <lineage>
        <taxon>Eukaryota</taxon>
        <taxon>Fungi</taxon>
        <taxon>Dikarya</taxon>
        <taxon>Basidiomycota</taxon>
        <taxon>Agaricomycotina</taxon>
        <taxon>Agaricomycetes</taxon>
        <taxon>Agaricomycetidae</taxon>
        <taxon>Agaricales</taxon>
        <taxon>Pluteineae</taxon>
        <taxon>Pluteaceae</taxon>
        <taxon>Pluteus</taxon>
    </lineage>
</organism>
<name>A0ACD3AEA2_9AGAR</name>
<proteinExistence type="predicted"/>
<dbReference type="EMBL" id="ML208495">
    <property type="protein sequence ID" value="TFK63975.1"/>
    <property type="molecule type" value="Genomic_DNA"/>
</dbReference>
<gene>
    <name evidence="1" type="ORF">BDN72DRAFT_847063</name>
</gene>